<reference evidence="1 2" key="1">
    <citation type="journal article" date="2007" name="Virology">
        <title>Sequence and annotation of the 314-kb MT325 and the 321-kb FR483 viruses that infect Chlorella Pbi.</title>
        <authorList>
            <person name="Fitzgerald L.A."/>
            <person name="Graves M.V."/>
            <person name="Li X."/>
            <person name="Feldblyum T."/>
            <person name="Hartigan J."/>
            <person name="Van Etten J.L."/>
        </authorList>
    </citation>
    <scope>NUCLEOTIDE SEQUENCE [LARGE SCALE GENOMIC DNA]</scope>
    <source>
        <strain evidence="1 2">MT325</strain>
    </source>
</reference>
<accession>A7IV06</accession>
<organism evidence="1 2">
    <name type="scientific">Paramecium bursaria Chlorella virus MT325</name>
    <name type="common">PBCV-MT325</name>
    <dbReference type="NCBI Taxonomy" id="346932"/>
    <lineage>
        <taxon>Viruses</taxon>
        <taxon>Varidnaviria</taxon>
        <taxon>Bamfordvirae</taxon>
        <taxon>Nucleocytoviricota</taxon>
        <taxon>Megaviricetes</taxon>
        <taxon>Algavirales</taxon>
        <taxon>Phycodnaviridae</taxon>
        <taxon>Chlorovirus</taxon>
        <taxon>Chlorovirus conductrix</taxon>
        <taxon>Paramecium bursaria Chlorella virus A1</taxon>
    </lineage>
</organism>
<evidence type="ECO:0000313" key="1">
    <source>
        <dbReference type="EMBL" id="ABT14180.1"/>
    </source>
</evidence>
<dbReference type="InterPro" id="IPR043977">
    <property type="entry name" value="DUF5759"/>
</dbReference>
<proteinExistence type="predicted"/>
<sequence length="144" mass="16889">MVVLTAADAQQIRLAKRSVSHETYKMLFEIAIQRVKLKAEMDHTSLSYRVPHYMMGRPAINVHHAARYISEKLRFYGYKASFREADGSFYVDIDWSREPVKVQKKPRDVRRPKVIDASVKSNPQEAVRRMEKIKLQLQNTLKKK</sequence>
<dbReference type="EMBL" id="DQ491001">
    <property type="protein sequence ID" value="ABT14180.1"/>
    <property type="molecule type" value="Genomic_DNA"/>
</dbReference>
<name>A7IV06_PBCVM</name>
<protein>
    <submittedName>
        <fullName evidence="1">Uncharacterized protein m626L</fullName>
    </submittedName>
</protein>
<gene>
    <name evidence="1" type="primary">m626L</name>
    <name evidence="1" type="ORF">MT325_m626L</name>
</gene>
<organismHost>
    <name type="scientific">Paramecium bursaria</name>
    <dbReference type="NCBI Taxonomy" id="74790"/>
</organismHost>
<dbReference type="Proteomes" id="UP000246715">
    <property type="component" value="Segment"/>
</dbReference>
<evidence type="ECO:0000313" key="2">
    <source>
        <dbReference type="Proteomes" id="UP000246715"/>
    </source>
</evidence>
<dbReference type="Pfam" id="PF19063">
    <property type="entry name" value="DUF5759"/>
    <property type="match status" value="1"/>
</dbReference>